<proteinExistence type="predicted"/>
<reference evidence="2" key="2">
    <citation type="submission" date="2025-08" db="UniProtKB">
        <authorList>
            <consortium name="Ensembl"/>
        </authorList>
    </citation>
    <scope>IDENTIFICATION</scope>
</reference>
<feature type="region of interest" description="Disordered" evidence="1">
    <location>
        <begin position="390"/>
        <end position="413"/>
    </location>
</feature>
<dbReference type="Gene3D" id="3.10.129.10">
    <property type="entry name" value="Hotdog Thioesterase"/>
    <property type="match status" value="2"/>
</dbReference>
<dbReference type="GeneTree" id="ENSGT00940000160328"/>
<dbReference type="GO" id="GO:0003986">
    <property type="term" value="F:acetyl-CoA hydrolase activity"/>
    <property type="evidence" value="ECO:0007669"/>
    <property type="project" value="TreeGrafter"/>
</dbReference>
<keyword evidence="3" id="KW-1185">Reference proteome</keyword>
<evidence type="ECO:0000313" key="3">
    <source>
        <dbReference type="Proteomes" id="UP000694395"/>
    </source>
</evidence>
<reference evidence="2" key="3">
    <citation type="submission" date="2025-09" db="UniProtKB">
        <authorList>
            <consortium name="Ensembl"/>
        </authorList>
    </citation>
    <scope>IDENTIFICATION</scope>
</reference>
<dbReference type="SUPFAM" id="SSF54637">
    <property type="entry name" value="Thioesterase/thiol ester dehydrase-isomerase"/>
    <property type="match status" value="2"/>
</dbReference>
<dbReference type="GO" id="GO:0006084">
    <property type="term" value="P:acetyl-CoA metabolic process"/>
    <property type="evidence" value="ECO:0007669"/>
    <property type="project" value="TreeGrafter"/>
</dbReference>
<dbReference type="PANTHER" id="PTHR11049:SF3">
    <property type="entry name" value="ACETYL-COENZYME A THIOESTERASE"/>
    <property type="match status" value="1"/>
</dbReference>
<protein>
    <submittedName>
        <fullName evidence="2">Acyl-CoA thioesterase 12</fullName>
    </submittedName>
</protein>
<evidence type="ECO:0000256" key="1">
    <source>
        <dbReference type="SAM" id="MobiDB-lite"/>
    </source>
</evidence>
<organism evidence="2 3">
    <name type="scientific">Oncorhynchus mykiss</name>
    <name type="common">Rainbow trout</name>
    <name type="synonym">Salmo gairdneri</name>
    <dbReference type="NCBI Taxonomy" id="8022"/>
    <lineage>
        <taxon>Eukaryota</taxon>
        <taxon>Metazoa</taxon>
        <taxon>Chordata</taxon>
        <taxon>Craniata</taxon>
        <taxon>Vertebrata</taxon>
        <taxon>Euteleostomi</taxon>
        <taxon>Actinopterygii</taxon>
        <taxon>Neopterygii</taxon>
        <taxon>Teleostei</taxon>
        <taxon>Protacanthopterygii</taxon>
        <taxon>Salmoniformes</taxon>
        <taxon>Salmonidae</taxon>
        <taxon>Salmoninae</taxon>
        <taxon>Oncorhynchus</taxon>
    </lineage>
</organism>
<dbReference type="Proteomes" id="UP000694395">
    <property type="component" value="Chromosome Y"/>
</dbReference>
<dbReference type="InterPro" id="IPR029069">
    <property type="entry name" value="HotDog_dom_sf"/>
</dbReference>
<dbReference type="InterPro" id="IPR040170">
    <property type="entry name" value="Cytosol_ACT"/>
</dbReference>
<dbReference type="GO" id="GO:0005829">
    <property type="term" value="C:cytosol"/>
    <property type="evidence" value="ECO:0007669"/>
    <property type="project" value="TreeGrafter"/>
</dbReference>
<sequence>MAVIFIIRRNPSRLQFLGLPLDGASLLGSGLGQIPAPIDVQMCQSIQPRHADHQGDLSTGQLLKWMDTIACLTCVCVCPLAERHAGTVRINQSIHQSIKCVITITVIEHSPQGIRVSVQDVRERVEMSVCVADSTFVGKPAGPEKVVLRPVENLGSAEEQLLHSLASERRRLYNEQTFSTLWRESVWRDPQSAVSTAFTHVESVELVLPPHANHHGNTSGRQILAWMENAATVAARYPLSNRVLWSVDMFRFRGPSSVGNRLVFKAVACNCEEWTANKVCHINSAFLIYQLSNTPGDVPSCPSSHIHQQGLGEEIPEVDGADEEETVYHIKCPPPINGGKSRDFVFPLSRRQPCDDKDNVLKPCVPGVLPQPGDVRRVAACNLAGWSKSREETASTRTTFPERDTTHTKPESDFGIDTIGRLMILTRHL</sequence>
<evidence type="ECO:0000313" key="2">
    <source>
        <dbReference type="Ensembl" id="ENSOMYP00000060199.2"/>
    </source>
</evidence>
<dbReference type="AlphaFoldDB" id="A0A8C7S2Z5"/>
<name>A0A8C7S2Z5_ONCMY</name>
<accession>A0A8C7S2Z5</accession>
<dbReference type="Ensembl" id="ENSOMYT00000065535.2">
    <property type="protein sequence ID" value="ENSOMYP00000060199.2"/>
    <property type="gene ID" value="ENSOMYG00000027786.2"/>
</dbReference>
<feature type="compositionally biased region" description="Basic and acidic residues" evidence="1">
    <location>
        <begin position="390"/>
        <end position="412"/>
    </location>
</feature>
<reference evidence="2" key="1">
    <citation type="submission" date="2020-07" db="EMBL/GenBank/DDBJ databases">
        <title>A long reads based de novo assembly of the rainbow trout Arlee double haploid line genome.</title>
        <authorList>
            <person name="Gao G."/>
            <person name="Palti Y."/>
        </authorList>
    </citation>
    <scope>NUCLEOTIDE SEQUENCE [LARGE SCALE GENOMIC DNA]</scope>
</reference>
<dbReference type="PANTHER" id="PTHR11049">
    <property type="entry name" value="ACYL COENZYME A THIOESTER HYDROLASE"/>
    <property type="match status" value="1"/>
</dbReference>